<dbReference type="SUPFAM" id="SSF55166">
    <property type="entry name" value="Hedgehog/DD-peptidase"/>
    <property type="match status" value="1"/>
</dbReference>
<feature type="chain" id="PRO_5045817764" evidence="8">
    <location>
        <begin position="28"/>
        <end position="312"/>
    </location>
</feature>
<dbReference type="EMBL" id="CP071872">
    <property type="protein sequence ID" value="UNM12489.1"/>
    <property type="molecule type" value="Genomic_DNA"/>
</dbReference>
<keyword evidence="7" id="KW-0482">Metalloprotease</keyword>
<name>A0ABY3WLZ5_9ACTN</name>
<dbReference type="Pfam" id="PF03411">
    <property type="entry name" value="Peptidase_M74"/>
    <property type="match status" value="1"/>
</dbReference>
<feature type="domain" description="Peptidoglycan binding-like" evidence="9">
    <location>
        <begin position="41"/>
        <end position="96"/>
    </location>
</feature>
<evidence type="ECO:0000259" key="9">
    <source>
        <dbReference type="Pfam" id="PF01471"/>
    </source>
</evidence>
<dbReference type="InterPro" id="IPR036365">
    <property type="entry name" value="PGBD-like_sf"/>
</dbReference>
<keyword evidence="3 8" id="KW-0732">Signal</keyword>
<dbReference type="RefSeq" id="WP_242331095.1">
    <property type="nucleotide sequence ID" value="NZ_CP071872.1"/>
</dbReference>
<dbReference type="InterPro" id="IPR005073">
    <property type="entry name" value="Peptidase_M74"/>
</dbReference>
<reference evidence="10 11" key="1">
    <citation type="submission" date="2021-03" db="EMBL/GenBank/DDBJ databases">
        <title>Complete genome of Streptomyces formicae strain 1H-GS9 (DSM 100524).</title>
        <authorList>
            <person name="Atanasov K.E."/>
            <person name="Altabella T."/>
            <person name="Ferrer A."/>
        </authorList>
    </citation>
    <scope>NUCLEOTIDE SEQUENCE [LARGE SCALE GENOMIC DNA]</scope>
    <source>
        <strain evidence="10 11">1H-GS9</strain>
    </source>
</reference>
<dbReference type="InterPro" id="IPR002477">
    <property type="entry name" value="Peptidoglycan-bd-like"/>
</dbReference>
<dbReference type="SUPFAM" id="SSF47090">
    <property type="entry name" value="PGBD-like"/>
    <property type="match status" value="2"/>
</dbReference>
<keyword evidence="2" id="KW-0479">Metal-binding</keyword>
<keyword evidence="5" id="KW-0378">Hydrolase</keyword>
<evidence type="ECO:0000256" key="7">
    <source>
        <dbReference type="ARBA" id="ARBA00023049"/>
    </source>
</evidence>
<evidence type="ECO:0000313" key="11">
    <source>
        <dbReference type="Proteomes" id="UP000828924"/>
    </source>
</evidence>
<gene>
    <name evidence="10" type="ORF">J4032_13935</name>
</gene>
<dbReference type="Gene3D" id="3.30.1380.10">
    <property type="match status" value="1"/>
</dbReference>
<accession>A0ABY3WLZ5</accession>
<keyword evidence="4" id="KW-0574">Periplasm</keyword>
<feature type="signal peptide" evidence="8">
    <location>
        <begin position="1"/>
        <end position="27"/>
    </location>
</feature>
<dbReference type="Gene3D" id="1.10.101.10">
    <property type="entry name" value="PGBD-like superfamily/PGBD"/>
    <property type="match status" value="2"/>
</dbReference>
<proteinExistence type="predicted"/>
<evidence type="ECO:0000256" key="2">
    <source>
        <dbReference type="ARBA" id="ARBA00022723"/>
    </source>
</evidence>
<evidence type="ECO:0000256" key="6">
    <source>
        <dbReference type="ARBA" id="ARBA00022833"/>
    </source>
</evidence>
<keyword evidence="6" id="KW-0862">Zinc</keyword>
<feature type="domain" description="Peptidoglycan binding-like" evidence="9">
    <location>
        <begin position="105"/>
        <end position="159"/>
    </location>
</feature>
<organism evidence="10 11">
    <name type="scientific">Streptomyces formicae</name>
    <dbReference type="NCBI Taxonomy" id="1616117"/>
    <lineage>
        <taxon>Bacteria</taxon>
        <taxon>Bacillati</taxon>
        <taxon>Actinomycetota</taxon>
        <taxon>Actinomycetes</taxon>
        <taxon>Kitasatosporales</taxon>
        <taxon>Streptomycetaceae</taxon>
        <taxon>Streptomyces</taxon>
    </lineage>
</organism>
<dbReference type="InterPro" id="IPR009045">
    <property type="entry name" value="Zn_M74/Hedgehog-like"/>
</dbReference>
<evidence type="ECO:0000256" key="1">
    <source>
        <dbReference type="ARBA" id="ARBA00022670"/>
    </source>
</evidence>
<sequence length="312" mass="32199">MRQLGRIITLFAAVAGLLLGLGVPAQAFPQAAFPLTSNGSRGTDVVALQHLLTAHGRPVTADGVFGSGTRSAVVGFQQSKGLTADGIVGPATWEALAITVRQGDNGPAVQALQSLLNAKRGAGLGVDGAFGSATHAAVSTFQSHAGVGVDGVVGTTTWKNLLWHYENIGFGAGTMCAQSPDGNADAHWATAGAVGQLAAAAAGFASTGNGRLPVGDAGFEHGGDILGHASHEVGTDIDVWPIRTDSAQCTAGRITWQSSAYDRAATRLLVQEIRAKAPGHVELIFFNDPQLISEGLTTSYPNHDNHLHIRYR</sequence>
<evidence type="ECO:0000256" key="3">
    <source>
        <dbReference type="ARBA" id="ARBA00022729"/>
    </source>
</evidence>
<dbReference type="InterPro" id="IPR036366">
    <property type="entry name" value="PGBDSf"/>
</dbReference>
<keyword evidence="11" id="KW-1185">Reference proteome</keyword>
<protein>
    <submittedName>
        <fullName evidence="10">Penicillin-insensitive murein endopeptidase</fullName>
    </submittedName>
</protein>
<evidence type="ECO:0000256" key="5">
    <source>
        <dbReference type="ARBA" id="ARBA00022801"/>
    </source>
</evidence>
<dbReference type="Proteomes" id="UP000828924">
    <property type="component" value="Chromosome"/>
</dbReference>
<dbReference type="Pfam" id="PF01471">
    <property type="entry name" value="PG_binding_1"/>
    <property type="match status" value="2"/>
</dbReference>
<evidence type="ECO:0000313" key="10">
    <source>
        <dbReference type="EMBL" id="UNM12489.1"/>
    </source>
</evidence>
<evidence type="ECO:0000256" key="8">
    <source>
        <dbReference type="SAM" id="SignalP"/>
    </source>
</evidence>
<keyword evidence="1" id="KW-0645">Protease</keyword>
<evidence type="ECO:0000256" key="4">
    <source>
        <dbReference type="ARBA" id="ARBA00022764"/>
    </source>
</evidence>